<protein>
    <recommendedName>
        <fullName evidence="2">6-bladed beta-propeller</fullName>
    </recommendedName>
</protein>
<gene>
    <name evidence="1" type="ORF">SDC9_85076</name>
</gene>
<dbReference type="Pfam" id="PF17170">
    <property type="entry name" value="DUF5128"/>
    <property type="match status" value="1"/>
</dbReference>
<accession>A0A644ZCN6</accession>
<evidence type="ECO:0008006" key="2">
    <source>
        <dbReference type="Google" id="ProtNLM"/>
    </source>
</evidence>
<comment type="caution">
    <text evidence="1">The sequence shown here is derived from an EMBL/GenBank/DDBJ whole genome shotgun (WGS) entry which is preliminary data.</text>
</comment>
<dbReference type="InterPro" id="IPR011042">
    <property type="entry name" value="6-blade_b-propeller_TolB-like"/>
</dbReference>
<dbReference type="EMBL" id="VSSQ01008289">
    <property type="protein sequence ID" value="MPM38447.1"/>
    <property type="molecule type" value="Genomic_DNA"/>
</dbReference>
<name>A0A644ZCN6_9ZZZZ</name>
<evidence type="ECO:0000313" key="1">
    <source>
        <dbReference type="EMBL" id="MPM38447.1"/>
    </source>
</evidence>
<proteinExistence type="predicted"/>
<dbReference type="Gene3D" id="2.120.10.30">
    <property type="entry name" value="TolB, C-terminal domain"/>
    <property type="match status" value="1"/>
</dbReference>
<sequence length="361" mass="42393">MCAPRQSDNTISVDLDHPEKASLFDYFSSIELIPLETSSDALVQALTKVVEHEDKYYALDKPQCLIFVFDKAGKFLYKIGTKGQGAGEYAFISDFNINPFSGNLEILEPYGRIHVYSLLGDFIETKRISYPEFKVAHSLAALDNDIYVSHSLFEPKKIAYFDLNKQELLHEEFEEDMAIGSYSQIPYQYKDEWFFYRPFHPIVYKIGKKQLEASFKFDFGKYTKDGRTAVLSQEAKINFTKNKEEMYAQFSYMIQAVRHNDKYIFASVLWKDNDHRANIIYDKSTGKSKYIIEFDEKVWFNSYRGEEIIVTDQYAIMPIQWVDLEKRVTKEMLNDKQQIILEKLLQADTEQNPILIKYWFK</sequence>
<organism evidence="1">
    <name type="scientific">bioreactor metagenome</name>
    <dbReference type="NCBI Taxonomy" id="1076179"/>
    <lineage>
        <taxon>unclassified sequences</taxon>
        <taxon>metagenomes</taxon>
        <taxon>ecological metagenomes</taxon>
    </lineage>
</organism>
<dbReference type="AlphaFoldDB" id="A0A644ZCN6"/>
<reference evidence="1" key="1">
    <citation type="submission" date="2019-08" db="EMBL/GenBank/DDBJ databases">
        <authorList>
            <person name="Kucharzyk K."/>
            <person name="Murdoch R.W."/>
            <person name="Higgins S."/>
            <person name="Loffler F."/>
        </authorList>
    </citation>
    <scope>NUCLEOTIDE SEQUENCE</scope>
</reference>